<evidence type="ECO:0000256" key="3">
    <source>
        <dbReference type="ARBA" id="ARBA00022475"/>
    </source>
</evidence>
<feature type="transmembrane region" description="Helical" evidence="14">
    <location>
        <begin position="30"/>
        <end position="48"/>
    </location>
</feature>
<evidence type="ECO:0000256" key="11">
    <source>
        <dbReference type="ARBA" id="ARBA00023049"/>
    </source>
</evidence>
<dbReference type="Proteomes" id="UP001235712">
    <property type="component" value="Unassembled WGS sequence"/>
</dbReference>
<feature type="transmembrane region" description="Helical" evidence="14">
    <location>
        <begin position="60"/>
        <end position="79"/>
    </location>
</feature>
<dbReference type="InterPro" id="IPR008915">
    <property type="entry name" value="Peptidase_M50"/>
</dbReference>
<evidence type="ECO:0000256" key="9">
    <source>
        <dbReference type="ARBA" id="ARBA00022833"/>
    </source>
</evidence>
<protein>
    <recommendedName>
        <fullName evidence="14">Zinc metalloprotease</fullName>
    </recommendedName>
</protein>
<keyword evidence="7" id="KW-0677">Repeat</keyword>
<dbReference type="SUPFAM" id="SSF54631">
    <property type="entry name" value="CBS-domain pair"/>
    <property type="match status" value="1"/>
</dbReference>
<keyword evidence="5 14" id="KW-0812">Transmembrane</keyword>
<feature type="domain" description="Peptidase M50" evidence="16">
    <location>
        <begin position="151"/>
        <end position="195"/>
    </location>
</feature>
<dbReference type="GO" id="GO:0008233">
    <property type="term" value="F:peptidase activity"/>
    <property type="evidence" value="ECO:0007669"/>
    <property type="project" value="UniProtKB-KW"/>
</dbReference>
<dbReference type="RefSeq" id="WP_307246202.1">
    <property type="nucleotide sequence ID" value="NZ_JAUSQZ010000001.1"/>
</dbReference>
<evidence type="ECO:0000256" key="5">
    <source>
        <dbReference type="ARBA" id="ARBA00022692"/>
    </source>
</evidence>
<keyword evidence="6 14" id="KW-0479">Metal-binding</keyword>
<feature type="transmembrane region" description="Helical" evidence="14">
    <location>
        <begin position="276"/>
        <end position="297"/>
    </location>
</feature>
<evidence type="ECO:0000256" key="13">
    <source>
        <dbReference type="ARBA" id="ARBA00023136"/>
    </source>
</evidence>
<dbReference type="Pfam" id="PF02163">
    <property type="entry name" value="Peptidase_M50"/>
    <property type="match status" value="2"/>
</dbReference>
<accession>A0ABT9P7Q4</accession>
<feature type="transmembrane region" description="Helical" evidence="14">
    <location>
        <begin position="86"/>
        <end position="105"/>
    </location>
</feature>
<evidence type="ECO:0000259" key="16">
    <source>
        <dbReference type="Pfam" id="PF02163"/>
    </source>
</evidence>
<evidence type="ECO:0000256" key="6">
    <source>
        <dbReference type="ARBA" id="ARBA00022723"/>
    </source>
</evidence>
<dbReference type="EMBL" id="JAUSQZ010000001">
    <property type="protein sequence ID" value="MDP9828727.1"/>
    <property type="molecule type" value="Genomic_DNA"/>
</dbReference>
<dbReference type="InterPro" id="IPR016483">
    <property type="entry name" value="UCP006404_Pept_M50_CBS"/>
</dbReference>
<evidence type="ECO:0000256" key="1">
    <source>
        <dbReference type="ARBA" id="ARBA00004651"/>
    </source>
</evidence>
<evidence type="ECO:0000256" key="8">
    <source>
        <dbReference type="ARBA" id="ARBA00022801"/>
    </source>
</evidence>
<feature type="transmembrane region" description="Helical" evidence="14">
    <location>
        <begin position="193"/>
        <end position="219"/>
    </location>
</feature>
<sequence>MSQGEQSTEQSGEQSTESGIRLGRVGPVPVYLRPSWFLIAVAMTLLFAPTVRAWVDVTGAGVYLISFVFALILLLSVFVHEAAHAVAAAATGTPATAIVLDLWGGHTAFDTPSPQPWRAVVVAVVGPLSNVLIAFTAHQFVDAAPHGSVARLLLAATATSNLVVAVFNALPGLPLDGGRVLEGIVWRISGDRLTAAVFAGHAGRVVAVGTLVYAGFAVLTGEHRPASAFWLVLVGVLLWRAAGQAVEVARWNIRADAVLVDDLLQPAVSVPSNATVAGALMSAAGAGATAVVVLDVYGRPSAIVDERAAAGVPAARAEEVRAGTVAEALPAGAVLSTGLAGQSLIQALQDVPTARYAVLGDDDAVIGVLDWEDVARFVAP</sequence>
<comment type="subcellular location">
    <subcellularLocation>
        <location evidence="1">Cell membrane</location>
        <topology evidence="1">Multi-pass membrane protein</topology>
    </subcellularLocation>
</comment>
<evidence type="ECO:0000256" key="2">
    <source>
        <dbReference type="ARBA" id="ARBA00007931"/>
    </source>
</evidence>
<keyword evidence="18" id="KW-1185">Reference proteome</keyword>
<keyword evidence="11 14" id="KW-0482">Metalloprotease</keyword>
<feature type="transmembrane region" description="Helical" evidence="14">
    <location>
        <begin position="149"/>
        <end position="173"/>
    </location>
</feature>
<name>A0ABT9P7Q4_9ACTN</name>
<feature type="transmembrane region" description="Helical" evidence="14">
    <location>
        <begin position="226"/>
        <end position="242"/>
    </location>
</feature>
<dbReference type="PANTHER" id="PTHR39188">
    <property type="entry name" value="MEMBRANE-ASSOCIATED ZINC METALLOPROTEASE M50B"/>
    <property type="match status" value="1"/>
</dbReference>
<feature type="transmembrane region" description="Helical" evidence="14">
    <location>
        <begin position="117"/>
        <end position="137"/>
    </location>
</feature>
<gene>
    <name evidence="17" type="ORF">J2S57_004476</name>
</gene>
<feature type="compositionally biased region" description="Low complexity" evidence="15">
    <location>
        <begin position="1"/>
        <end position="19"/>
    </location>
</feature>
<comment type="similarity">
    <text evidence="2 14">Belongs to the peptidase M50B family.</text>
</comment>
<keyword evidence="8 14" id="KW-0378">Hydrolase</keyword>
<evidence type="ECO:0000256" key="15">
    <source>
        <dbReference type="SAM" id="MobiDB-lite"/>
    </source>
</evidence>
<evidence type="ECO:0000313" key="17">
    <source>
        <dbReference type="EMBL" id="MDP9828727.1"/>
    </source>
</evidence>
<keyword evidence="12" id="KW-0129">CBS domain</keyword>
<evidence type="ECO:0000256" key="7">
    <source>
        <dbReference type="ARBA" id="ARBA00022737"/>
    </source>
</evidence>
<evidence type="ECO:0000256" key="12">
    <source>
        <dbReference type="ARBA" id="ARBA00023122"/>
    </source>
</evidence>
<organism evidence="17 18">
    <name type="scientific">Kineosporia succinea</name>
    <dbReference type="NCBI Taxonomy" id="84632"/>
    <lineage>
        <taxon>Bacteria</taxon>
        <taxon>Bacillati</taxon>
        <taxon>Actinomycetota</taxon>
        <taxon>Actinomycetes</taxon>
        <taxon>Kineosporiales</taxon>
        <taxon>Kineosporiaceae</taxon>
        <taxon>Kineosporia</taxon>
    </lineage>
</organism>
<dbReference type="PANTHER" id="PTHR39188:SF3">
    <property type="entry name" value="STAGE IV SPORULATION PROTEIN FB"/>
    <property type="match status" value="1"/>
</dbReference>
<evidence type="ECO:0000256" key="4">
    <source>
        <dbReference type="ARBA" id="ARBA00022670"/>
    </source>
</evidence>
<evidence type="ECO:0000256" key="14">
    <source>
        <dbReference type="PIRNR" id="PIRNR006404"/>
    </source>
</evidence>
<keyword evidence="4 14" id="KW-0645">Protease</keyword>
<dbReference type="InterPro" id="IPR046342">
    <property type="entry name" value="CBS_dom_sf"/>
</dbReference>
<feature type="region of interest" description="Disordered" evidence="15">
    <location>
        <begin position="1"/>
        <end position="20"/>
    </location>
</feature>
<comment type="caution">
    <text evidence="14">Lacks conserved residue(s) required for the propagation of feature annotation.</text>
</comment>
<dbReference type="GO" id="GO:0006508">
    <property type="term" value="P:proteolysis"/>
    <property type="evidence" value="ECO:0007669"/>
    <property type="project" value="UniProtKB-KW"/>
</dbReference>
<keyword evidence="9 14" id="KW-0862">Zinc</keyword>
<keyword evidence="3" id="KW-1003">Cell membrane</keyword>
<dbReference type="PIRSF" id="PIRSF006404">
    <property type="entry name" value="UCP006404_Pept_M50_CBS"/>
    <property type="match status" value="1"/>
</dbReference>
<feature type="domain" description="Peptidase M50" evidence="16">
    <location>
        <begin position="69"/>
        <end position="137"/>
    </location>
</feature>
<keyword evidence="10 14" id="KW-1133">Transmembrane helix</keyword>
<evidence type="ECO:0000313" key="18">
    <source>
        <dbReference type="Proteomes" id="UP001235712"/>
    </source>
</evidence>
<keyword evidence="13 14" id="KW-0472">Membrane</keyword>
<reference evidence="17 18" key="1">
    <citation type="submission" date="2023-07" db="EMBL/GenBank/DDBJ databases">
        <title>Sequencing the genomes of 1000 actinobacteria strains.</title>
        <authorList>
            <person name="Klenk H.-P."/>
        </authorList>
    </citation>
    <scope>NUCLEOTIDE SEQUENCE [LARGE SCALE GENOMIC DNA]</scope>
    <source>
        <strain evidence="17 18">DSM 44388</strain>
    </source>
</reference>
<comment type="cofactor">
    <cofactor evidence="14">
        <name>Zn(2+)</name>
        <dbReference type="ChEBI" id="CHEBI:29105"/>
    </cofactor>
    <text evidence="14">Binds 1 zinc ion per subunit.</text>
</comment>
<proteinExistence type="inferred from homology"/>
<comment type="caution">
    <text evidence="17">The sequence shown here is derived from an EMBL/GenBank/DDBJ whole genome shotgun (WGS) entry which is preliminary data.</text>
</comment>
<evidence type="ECO:0000256" key="10">
    <source>
        <dbReference type="ARBA" id="ARBA00022989"/>
    </source>
</evidence>